<gene>
    <name evidence="1" type="ORF">JBS370_LOCUS11078</name>
</gene>
<evidence type="ECO:0000313" key="2">
    <source>
        <dbReference type="Proteomes" id="UP000663836"/>
    </source>
</evidence>
<organism evidence="1 2">
    <name type="scientific">Rotaria sordida</name>
    <dbReference type="NCBI Taxonomy" id="392033"/>
    <lineage>
        <taxon>Eukaryota</taxon>
        <taxon>Metazoa</taxon>
        <taxon>Spiralia</taxon>
        <taxon>Gnathifera</taxon>
        <taxon>Rotifera</taxon>
        <taxon>Eurotatoria</taxon>
        <taxon>Bdelloidea</taxon>
        <taxon>Philodinida</taxon>
        <taxon>Philodinidae</taxon>
        <taxon>Rotaria</taxon>
    </lineage>
</organism>
<name>A0A818WLL2_9BILA</name>
<reference evidence="1" key="1">
    <citation type="submission" date="2021-02" db="EMBL/GenBank/DDBJ databases">
        <authorList>
            <person name="Nowell W R."/>
        </authorList>
    </citation>
    <scope>NUCLEOTIDE SEQUENCE</scope>
</reference>
<dbReference type="Proteomes" id="UP000663836">
    <property type="component" value="Unassembled WGS sequence"/>
</dbReference>
<dbReference type="EMBL" id="CAJOBD010000837">
    <property type="protein sequence ID" value="CAF3725612.1"/>
    <property type="molecule type" value="Genomic_DNA"/>
</dbReference>
<evidence type="ECO:0000313" key="1">
    <source>
        <dbReference type="EMBL" id="CAF3725612.1"/>
    </source>
</evidence>
<sequence length="14" mass="1488">MKQSLSVPDAKLNG</sequence>
<feature type="non-terminal residue" evidence="1">
    <location>
        <position position="14"/>
    </location>
</feature>
<proteinExistence type="predicted"/>
<protein>
    <submittedName>
        <fullName evidence="1">Uncharacterized protein</fullName>
    </submittedName>
</protein>
<accession>A0A818WLL2</accession>
<comment type="caution">
    <text evidence="1">The sequence shown here is derived from an EMBL/GenBank/DDBJ whole genome shotgun (WGS) entry which is preliminary data.</text>
</comment>